<keyword evidence="3" id="KW-0238">DNA-binding</keyword>
<dbReference type="Gene3D" id="1.10.10.10">
    <property type="entry name" value="Winged helix-like DNA-binding domain superfamily/Winged helix DNA-binding domain"/>
    <property type="match status" value="1"/>
</dbReference>
<dbReference type="Gene3D" id="3.40.190.10">
    <property type="entry name" value="Periplasmic binding protein-like II"/>
    <property type="match status" value="2"/>
</dbReference>
<dbReference type="Pfam" id="PF03466">
    <property type="entry name" value="LysR_substrate"/>
    <property type="match status" value="1"/>
</dbReference>
<keyword evidence="7" id="KW-1185">Reference proteome</keyword>
<dbReference type="AlphaFoldDB" id="A0A6L6QBC5"/>
<proteinExistence type="inferred from homology"/>
<dbReference type="InterPro" id="IPR036390">
    <property type="entry name" value="WH_DNA-bd_sf"/>
</dbReference>
<dbReference type="InterPro" id="IPR037405">
    <property type="entry name" value="GbpR_PBP2"/>
</dbReference>
<dbReference type="SUPFAM" id="SSF53850">
    <property type="entry name" value="Periplasmic binding protein-like II"/>
    <property type="match status" value="1"/>
</dbReference>
<dbReference type="InterPro" id="IPR005119">
    <property type="entry name" value="LysR_subst-bd"/>
</dbReference>
<dbReference type="CDD" id="cd08435">
    <property type="entry name" value="PBP2_GbpR"/>
    <property type="match status" value="1"/>
</dbReference>
<comment type="similarity">
    <text evidence="1">Belongs to the LysR transcriptional regulatory family.</text>
</comment>
<dbReference type="EMBL" id="WNKX01000001">
    <property type="protein sequence ID" value="MTW09341.1"/>
    <property type="molecule type" value="Genomic_DNA"/>
</dbReference>
<dbReference type="InterPro" id="IPR000847">
    <property type="entry name" value="LysR_HTH_N"/>
</dbReference>
<evidence type="ECO:0000313" key="7">
    <source>
        <dbReference type="Proteomes" id="UP000472320"/>
    </source>
</evidence>
<dbReference type="InterPro" id="IPR050950">
    <property type="entry name" value="HTH-type_LysR_regulators"/>
</dbReference>
<dbReference type="Pfam" id="PF00126">
    <property type="entry name" value="HTH_1"/>
    <property type="match status" value="1"/>
</dbReference>
<dbReference type="PANTHER" id="PTHR30419:SF8">
    <property type="entry name" value="NITROGEN ASSIMILATION TRANSCRIPTIONAL ACTIVATOR-RELATED"/>
    <property type="match status" value="1"/>
</dbReference>
<dbReference type="OrthoDB" id="9803735at2"/>
<evidence type="ECO:0000256" key="1">
    <source>
        <dbReference type="ARBA" id="ARBA00009437"/>
    </source>
</evidence>
<evidence type="ECO:0000256" key="4">
    <source>
        <dbReference type="ARBA" id="ARBA00023163"/>
    </source>
</evidence>
<dbReference type="SUPFAM" id="SSF46785">
    <property type="entry name" value="Winged helix' DNA-binding domain"/>
    <property type="match status" value="1"/>
</dbReference>
<evidence type="ECO:0000256" key="2">
    <source>
        <dbReference type="ARBA" id="ARBA00023015"/>
    </source>
</evidence>
<dbReference type="Proteomes" id="UP000472320">
    <property type="component" value="Unassembled WGS sequence"/>
</dbReference>
<comment type="caution">
    <text evidence="6">The sequence shown here is derived from an EMBL/GenBank/DDBJ whole genome shotgun (WGS) entry which is preliminary data.</text>
</comment>
<dbReference type="GO" id="GO:0003677">
    <property type="term" value="F:DNA binding"/>
    <property type="evidence" value="ECO:0007669"/>
    <property type="project" value="UniProtKB-KW"/>
</dbReference>
<reference evidence="6 7" key="1">
    <citation type="submission" date="2019-11" db="EMBL/GenBank/DDBJ databases">
        <title>Type strains purchased from KCTC, JCM and DSMZ.</title>
        <authorList>
            <person name="Lu H."/>
        </authorList>
    </citation>
    <scope>NUCLEOTIDE SEQUENCE [LARGE SCALE GENOMIC DNA]</scope>
    <source>
        <strain evidence="6 7">JCM 31587</strain>
    </source>
</reference>
<organism evidence="6 7">
    <name type="scientific">Massilia eburnea</name>
    <dbReference type="NCBI Taxonomy" id="1776165"/>
    <lineage>
        <taxon>Bacteria</taxon>
        <taxon>Pseudomonadati</taxon>
        <taxon>Pseudomonadota</taxon>
        <taxon>Betaproteobacteria</taxon>
        <taxon>Burkholderiales</taxon>
        <taxon>Oxalobacteraceae</taxon>
        <taxon>Telluria group</taxon>
        <taxon>Massilia</taxon>
    </lineage>
</organism>
<keyword evidence="2" id="KW-0805">Transcription regulation</keyword>
<keyword evidence="4" id="KW-0804">Transcription</keyword>
<dbReference type="PROSITE" id="PS50931">
    <property type="entry name" value="HTH_LYSR"/>
    <property type="match status" value="1"/>
</dbReference>
<dbReference type="GO" id="GO:0005829">
    <property type="term" value="C:cytosol"/>
    <property type="evidence" value="ECO:0007669"/>
    <property type="project" value="TreeGrafter"/>
</dbReference>
<name>A0A6L6QBC5_9BURK</name>
<dbReference type="InterPro" id="IPR036388">
    <property type="entry name" value="WH-like_DNA-bd_sf"/>
</dbReference>
<evidence type="ECO:0000256" key="3">
    <source>
        <dbReference type="ARBA" id="ARBA00023125"/>
    </source>
</evidence>
<evidence type="ECO:0000259" key="5">
    <source>
        <dbReference type="PROSITE" id="PS50931"/>
    </source>
</evidence>
<gene>
    <name evidence="6" type="ORF">GM658_01900</name>
</gene>
<dbReference type="PANTHER" id="PTHR30419">
    <property type="entry name" value="HTH-TYPE TRANSCRIPTIONAL REGULATOR YBHD"/>
    <property type="match status" value="1"/>
</dbReference>
<dbReference type="RefSeq" id="WP_155452309.1">
    <property type="nucleotide sequence ID" value="NZ_WNKX01000001.1"/>
</dbReference>
<dbReference type="GO" id="GO:0003700">
    <property type="term" value="F:DNA-binding transcription factor activity"/>
    <property type="evidence" value="ECO:0007669"/>
    <property type="project" value="InterPro"/>
</dbReference>
<evidence type="ECO:0000313" key="6">
    <source>
        <dbReference type="EMBL" id="MTW09341.1"/>
    </source>
</evidence>
<dbReference type="PRINTS" id="PR00039">
    <property type="entry name" value="HTHLYSR"/>
</dbReference>
<protein>
    <submittedName>
        <fullName evidence="6">LysR family transcriptional regulator</fullName>
    </submittedName>
</protein>
<feature type="domain" description="HTH lysR-type" evidence="5">
    <location>
        <begin position="14"/>
        <end position="71"/>
    </location>
</feature>
<accession>A0A6L6QBC5</accession>
<sequence>MTAPNPNWFLRARLKTRQLLLLIALDEQGNILRAAEVLCMTQPAASKQLKELEDMLGIALFERHPRGVAPTIYGESMIRHARMALTSLARAHEDIVALKSGMAGKVDVGSIMTPAMSLLPRAITRVKQQVPQLRIGVQIEASPELLERLQRGTLDFLIARITGFQDSGDLQYEELAPEPVVAVARVGHPLAERGSLSMHDLVQASWITPPPGSILRERFDQLFHNAGMEPPSDVVDTREIVLITSMLQMSDALNVMSEDVARRYQELGLLTILPVKLDCRMDPFGIVRRRDHVLTPGAELLLDAIRREALAAASATVPAAPVTAPAAMPAAPGVPAPYNLYDIALA</sequence>